<evidence type="ECO:0000313" key="1">
    <source>
        <dbReference type="EMBL" id="SVD80719.1"/>
    </source>
</evidence>
<accession>A0A382YCK3</accession>
<sequence>VSYIGTPPARRILSSSDIAQGAVTLDDINFTDVPANMDITGVIDKHTMRLADGVTITGDVTISDDLVLSKISDDGDAITMTNDGSSRTITGSGSIEASTLSQTPNQSLTGMTGTVGSAVTGGSGLSVTGMTGELGSAVTFPAGHVIQTRKVIIPTGDGGSDYYSQTLDGTPTLLNLNGAYQITGFTATDGNTLIFTTGG</sequence>
<name>A0A382YCK3_9ZZZZ</name>
<feature type="non-terminal residue" evidence="1">
    <location>
        <position position="199"/>
    </location>
</feature>
<protein>
    <submittedName>
        <fullName evidence="1">Uncharacterized protein</fullName>
    </submittedName>
</protein>
<dbReference type="EMBL" id="UINC01174540">
    <property type="protein sequence ID" value="SVD80719.1"/>
    <property type="molecule type" value="Genomic_DNA"/>
</dbReference>
<gene>
    <name evidence="1" type="ORF">METZ01_LOCUS433573</name>
</gene>
<dbReference type="AlphaFoldDB" id="A0A382YCK3"/>
<organism evidence="1">
    <name type="scientific">marine metagenome</name>
    <dbReference type="NCBI Taxonomy" id="408172"/>
    <lineage>
        <taxon>unclassified sequences</taxon>
        <taxon>metagenomes</taxon>
        <taxon>ecological metagenomes</taxon>
    </lineage>
</organism>
<proteinExistence type="predicted"/>
<reference evidence="1" key="1">
    <citation type="submission" date="2018-05" db="EMBL/GenBank/DDBJ databases">
        <authorList>
            <person name="Lanie J.A."/>
            <person name="Ng W.-L."/>
            <person name="Kazmierczak K.M."/>
            <person name="Andrzejewski T.M."/>
            <person name="Davidsen T.M."/>
            <person name="Wayne K.J."/>
            <person name="Tettelin H."/>
            <person name="Glass J.I."/>
            <person name="Rusch D."/>
            <person name="Podicherti R."/>
            <person name="Tsui H.-C.T."/>
            <person name="Winkler M.E."/>
        </authorList>
    </citation>
    <scope>NUCLEOTIDE SEQUENCE</scope>
</reference>
<feature type="non-terminal residue" evidence="1">
    <location>
        <position position="1"/>
    </location>
</feature>